<protein>
    <submittedName>
        <fullName evidence="1">Uncharacterized protein</fullName>
    </submittedName>
</protein>
<evidence type="ECO:0000313" key="2">
    <source>
        <dbReference type="Proteomes" id="UP000027138"/>
    </source>
</evidence>
<name>A0A067K276_JATCU</name>
<keyword evidence="2" id="KW-1185">Reference proteome</keyword>
<accession>A0A067K276</accession>
<evidence type="ECO:0000313" key="1">
    <source>
        <dbReference type="EMBL" id="KDP25914.1"/>
    </source>
</evidence>
<organism evidence="1 2">
    <name type="scientific">Jatropha curcas</name>
    <name type="common">Barbados nut</name>
    <dbReference type="NCBI Taxonomy" id="180498"/>
    <lineage>
        <taxon>Eukaryota</taxon>
        <taxon>Viridiplantae</taxon>
        <taxon>Streptophyta</taxon>
        <taxon>Embryophyta</taxon>
        <taxon>Tracheophyta</taxon>
        <taxon>Spermatophyta</taxon>
        <taxon>Magnoliopsida</taxon>
        <taxon>eudicotyledons</taxon>
        <taxon>Gunneridae</taxon>
        <taxon>Pentapetalae</taxon>
        <taxon>rosids</taxon>
        <taxon>fabids</taxon>
        <taxon>Malpighiales</taxon>
        <taxon>Euphorbiaceae</taxon>
        <taxon>Crotonoideae</taxon>
        <taxon>Jatropheae</taxon>
        <taxon>Jatropha</taxon>
    </lineage>
</organism>
<dbReference type="EMBL" id="KK914963">
    <property type="protein sequence ID" value="KDP25914.1"/>
    <property type="molecule type" value="Genomic_DNA"/>
</dbReference>
<proteinExistence type="predicted"/>
<dbReference type="AlphaFoldDB" id="A0A067K276"/>
<reference evidence="1 2" key="1">
    <citation type="journal article" date="2014" name="PLoS ONE">
        <title>Global Analysis of Gene Expression Profiles in Physic Nut (Jatropha curcas L.) Seedlings Exposed to Salt Stress.</title>
        <authorList>
            <person name="Zhang L."/>
            <person name="Zhang C."/>
            <person name="Wu P."/>
            <person name="Chen Y."/>
            <person name="Li M."/>
            <person name="Jiang H."/>
            <person name="Wu G."/>
        </authorList>
    </citation>
    <scope>NUCLEOTIDE SEQUENCE [LARGE SCALE GENOMIC DNA]</scope>
    <source>
        <strain evidence="2">cv. GZQX0401</strain>
        <tissue evidence="1">Young leaves</tissue>
    </source>
</reference>
<gene>
    <name evidence="1" type="ORF">JCGZ_22985</name>
</gene>
<dbReference type="Proteomes" id="UP000027138">
    <property type="component" value="Unassembled WGS sequence"/>
</dbReference>
<sequence length="73" mass="8490">MRSTIQDDFGDAPLERLQWMNEYDIRLTQFLKCFTSGGYPLDGDCPLDDEMRKEMRHIGRLQGCTIRTASTDE</sequence>